<protein>
    <submittedName>
        <fullName evidence="1">Uncharacterized protein</fullName>
    </submittedName>
</protein>
<organism evidence="1 2">
    <name type="scientific">Leucobacter manosquensis</name>
    <dbReference type="NCBI Taxonomy" id="2810611"/>
    <lineage>
        <taxon>Bacteria</taxon>
        <taxon>Bacillati</taxon>
        <taxon>Actinomycetota</taxon>
        <taxon>Actinomycetes</taxon>
        <taxon>Micrococcales</taxon>
        <taxon>Microbacteriaceae</taxon>
        <taxon>Leucobacter</taxon>
    </lineage>
</organism>
<evidence type="ECO:0000313" key="2">
    <source>
        <dbReference type="Proteomes" id="UP000811492"/>
    </source>
</evidence>
<proteinExistence type="predicted"/>
<gene>
    <name evidence="1" type="ORF">JSQ98_06845</name>
</gene>
<dbReference type="Proteomes" id="UP000811492">
    <property type="component" value="Unassembled WGS sequence"/>
</dbReference>
<dbReference type="EMBL" id="JAFEVO010000001">
    <property type="protein sequence ID" value="MBS3181914.1"/>
    <property type="molecule type" value="Genomic_DNA"/>
</dbReference>
<reference evidence="1 2" key="1">
    <citation type="submission" date="2021-02" db="EMBL/GenBank/DDBJ databases">
        <title>Draft genome and description of Leucobacter sp nov strain Marseille-Q4368.</title>
        <authorList>
            <person name="Boxberger M."/>
            <person name="La Scola B."/>
        </authorList>
    </citation>
    <scope>NUCLEOTIDE SEQUENCE [LARGE SCALE GENOMIC DNA]</scope>
    <source>
        <strain evidence="1 2">Marseille-Q4368</strain>
    </source>
</reference>
<sequence>MSAPSKLHRLCVFLTVEDEEQLSAAIRSALPAVRFVDAAQQPETPAPTFRSSLSECAGPHVTLVDTSIVSESTFHRDDVVQHPSGRGWVYAIVGTGLASLVRSRSADDGLHNGELRASVPLGDARTAEYIRGLMLLVRNGGTSVFAVDPSTTAIARRAERNFIAWPDAAVRFGTREAPLLTNGPTAWFTAERKKV</sequence>
<keyword evidence="2" id="KW-1185">Reference proteome</keyword>
<accession>A0ABS5M3Z0</accession>
<evidence type="ECO:0000313" key="1">
    <source>
        <dbReference type="EMBL" id="MBS3181914.1"/>
    </source>
</evidence>
<dbReference type="RefSeq" id="WP_211648935.1">
    <property type="nucleotide sequence ID" value="NZ_JAFEVO010000001.1"/>
</dbReference>
<comment type="caution">
    <text evidence="1">The sequence shown here is derived from an EMBL/GenBank/DDBJ whole genome shotgun (WGS) entry which is preliminary data.</text>
</comment>
<name>A0ABS5M3Z0_9MICO</name>